<feature type="compositionally biased region" description="Polar residues" evidence="6">
    <location>
        <begin position="620"/>
        <end position="630"/>
    </location>
</feature>
<dbReference type="GO" id="GO:0046983">
    <property type="term" value="F:protein dimerization activity"/>
    <property type="evidence" value="ECO:0007669"/>
    <property type="project" value="InterPro"/>
</dbReference>
<dbReference type="GO" id="GO:0008270">
    <property type="term" value="F:zinc ion binding"/>
    <property type="evidence" value="ECO:0007669"/>
    <property type="project" value="UniProtKB-KW"/>
</dbReference>
<dbReference type="GO" id="GO:0005634">
    <property type="term" value="C:nucleus"/>
    <property type="evidence" value="ECO:0007669"/>
    <property type="project" value="UniProtKB-SubCell"/>
</dbReference>
<dbReference type="AlphaFoldDB" id="A0A0W0F9Y9"/>
<evidence type="ECO:0000256" key="5">
    <source>
        <dbReference type="ARBA" id="ARBA00023242"/>
    </source>
</evidence>
<evidence type="ECO:0000313" key="9">
    <source>
        <dbReference type="Proteomes" id="UP000054988"/>
    </source>
</evidence>
<dbReference type="InterPro" id="IPR008906">
    <property type="entry name" value="HATC_C_dom"/>
</dbReference>
<keyword evidence="4" id="KW-0862">Zinc</keyword>
<dbReference type="Proteomes" id="UP000054988">
    <property type="component" value="Unassembled WGS sequence"/>
</dbReference>
<keyword evidence="2" id="KW-0479">Metal-binding</keyword>
<evidence type="ECO:0000256" key="1">
    <source>
        <dbReference type="ARBA" id="ARBA00004123"/>
    </source>
</evidence>
<evidence type="ECO:0000256" key="3">
    <source>
        <dbReference type="ARBA" id="ARBA00022771"/>
    </source>
</evidence>
<organism evidence="8 9">
    <name type="scientific">Moniliophthora roreri</name>
    <name type="common">Frosty pod rot fungus</name>
    <name type="synonym">Monilia roreri</name>
    <dbReference type="NCBI Taxonomy" id="221103"/>
    <lineage>
        <taxon>Eukaryota</taxon>
        <taxon>Fungi</taxon>
        <taxon>Dikarya</taxon>
        <taxon>Basidiomycota</taxon>
        <taxon>Agaricomycotina</taxon>
        <taxon>Agaricomycetes</taxon>
        <taxon>Agaricomycetidae</taxon>
        <taxon>Agaricales</taxon>
        <taxon>Marasmiineae</taxon>
        <taxon>Marasmiaceae</taxon>
        <taxon>Moniliophthora</taxon>
    </lineage>
</organism>
<dbReference type="SUPFAM" id="SSF53098">
    <property type="entry name" value="Ribonuclease H-like"/>
    <property type="match status" value="1"/>
</dbReference>
<feature type="region of interest" description="Disordered" evidence="6">
    <location>
        <begin position="610"/>
        <end position="630"/>
    </location>
</feature>
<dbReference type="PANTHER" id="PTHR46481">
    <property type="entry name" value="ZINC FINGER BED DOMAIN-CONTAINING PROTEIN 4"/>
    <property type="match status" value="1"/>
</dbReference>
<evidence type="ECO:0000313" key="8">
    <source>
        <dbReference type="EMBL" id="KTB33183.1"/>
    </source>
</evidence>
<protein>
    <recommendedName>
        <fullName evidence="7">HAT C-terminal dimerisation domain-containing protein</fullName>
    </recommendedName>
</protein>
<dbReference type="PANTHER" id="PTHR46481:SF10">
    <property type="entry name" value="ZINC FINGER BED DOMAIN-CONTAINING PROTEIN 39"/>
    <property type="match status" value="1"/>
</dbReference>
<accession>A0A0W0F9Y9</accession>
<evidence type="ECO:0000256" key="2">
    <source>
        <dbReference type="ARBA" id="ARBA00022723"/>
    </source>
</evidence>
<gene>
    <name evidence="8" type="ORF">WG66_14257</name>
</gene>
<dbReference type="InterPro" id="IPR052035">
    <property type="entry name" value="ZnF_BED_domain_contain"/>
</dbReference>
<dbReference type="EMBL" id="LATX01002189">
    <property type="protein sequence ID" value="KTB33183.1"/>
    <property type="molecule type" value="Genomic_DNA"/>
</dbReference>
<feature type="domain" description="HAT C-terminal dimerisation" evidence="7">
    <location>
        <begin position="649"/>
        <end position="728"/>
    </location>
</feature>
<comment type="subcellular location">
    <subcellularLocation>
        <location evidence="1">Nucleus</location>
    </subcellularLocation>
</comment>
<name>A0A0W0F9Y9_MONRR</name>
<comment type="caution">
    <text evidence="8">The sequence shown here is derived from an EMBL/GenBank/DDBJ whole genome shotgun (WGS) entry which is preliminary data.</text>
</comment>
<keyword evidence="3" id="KW-0863">Zinc-finger</keyword>
<evidence type="ECO:0000256" key="6">
    <source>
        <dbReference type="SAM" id="MobiDB-lite"/>
    </source>
</evidence>
<dbReference type="eggNOG" id="KOG1121">
    <property type="taxonomic scope" value="Eukaryota"/>
</dbReference>
<sequence length="747" mass="85117">MSLGHTSGSQVTNKIYYFYEKLEQNPSRDTKAGDRYYRCYHGSWQVFTITKAMKFSLNGLTGHLSSKFPSMYKFYKYLQDRGTELSEKELKIARGEKELNPEAMTKFLGKLDAEVNTILKAFKHQTLKNEDDFDYSVFKDLLCNYLIAQDHPFDTVECSHLTALLNYVHHRATPLKIPSRHEVRAWVMKMGDDLTERVRDMIQKLESNGAISLDMWTSPNQIAFMAIALHYVTNDGHLEELLIDFKEVVGEHSGENIAASVWQTLELYGLKGKISAFAMDNATNNDTLVQAIQDRCDAEGIDFDANRARLRCLPHTVHLAALELLNGLGAYPHVARWKLAQKAAYQDSVTTPVGREHDDDAEAYEENDSDNDLPSLETVSDSNEEGIGLAVVKLHRIIKTVRSSPQKRHAWKNEIRLINTSRTAAGEKALPELMLILDVKTRWSSTHQMLRRALDFIDVIESFVAKTKDLRPFELSSLDWEAIRLVTGWLKSFRSTTTQMSATKTATISFTHAIFRSLQADVCDALKSLPPHHATLRSTLLKAHRKLSDYYYRFDSSPLYLWASLLDPRIMYSGLMQDVTHDEDLKKEVKNAKESLKFYYNMHYATRMKSTAPPTPATPKRTSISTLDSSPQKVDFTSRYESDIVEVNELEDYFKLPRDSFAKCDPIQWWTARKARYPTLSKCALTLLAIPGSAVAVERVFSGGRDTVGIRRSSLKPETIRTLMLLKHHLRLTQANAREFLLNTAAM</sequence>
<reference evidence="8 9" key="1">
    <citation type="submission" date="2015-12" db="EMBL/GenBank/DDBJ databases">
        <title>Draft genome sequence of Moniliophthora roreri, the causal agent of frosty pod rot of cacao.</title>
        <authorList>
            <person name="Aime M.C."/>
            <person name="Diaz-Valderrama J.R."/>
            <person name="Kijpornyongpan T."/>
            <person name="Phillips-Mora W."/>
        </authorList>
    </citation>
    <scope>NUCLEOTIDE SEQUENCE [LARGE SCALE GENOMIC DNA]</scope>
    <source>
        <strain evidence="8 9">MCA 2952</strain>
    </source>
</reference>
<dbReference type="InterPro" id="IPR012337">
    <property type="entry name" value="RNaseH-like_sf"/>
</dbReference>
<dbReference type="Pfam" id="PF05699">
    <property type="entry name" value="Dimer_Tnp_hAT"/>
    <property type="match status" value="1"/>
</dbReference>
<evidence type="ECO:0000259" key="7">
    <source>
        <dbReference type="Pfam" id="PF05699"/>
    </source>
</evidence>
<evidence type="ECO:0000256" key="4">
    <source>
        <dbReference type="ARBA" id="ARBA00022833"/>
    </source>
</evidence>
<keyword evidence="5" id="KW-0539">Nucleus</keyword>
<proteinExistence type="predicted"/>